<dbReference type="InterPro" id="IPR015003">
    <property type="entry name" value="DUF1853"/>
</dbReference>
<sequence>MDKYVEDLLWVVNSPSLISPAADCPTLAVAQIDRSHLRSFMDECTLTKVGPYFERLIYYWLKHIRGLQILAHGLPVRDQGKTLGEIDFLFIDERGRLTHWEVAVKFYLYLTGQPSRGSRFVGPNSRDTFERKTQRMHEHQLLLSSKVRDDVEVREAIVKGCLFYPPGIGVVPELPRWMSANHDRGLWVHQCELRRVTDSDGEFRILTKPHWLSVSSSGDESIAWMEPDEFLAAVEEQAIQFARPIFAARRCVSQDASTNHVERFFVVPNEWPGD</sequence>
<protein>
    <submittedName>
        <fullName evidence="1">Protein containing DUF1853</fullName>
    </submittedName>
</protein>
<evidence type="ECO:0000313" key="1">
    <source>
        <dbReference type="EMBL" id="EKK03962.1"/>
    </source>
</evidence>
<organism evidence="1 2">
    <name type="scientific">Rhodopirellula baltica SH28</name>
    <dbReference type="NCBI Taxonomy" id="993517"/>
    <lineage>
        <taxon>Bacteria</taxon>
        <taxon>Pseudomonadati</taxon>
        <taxon>Planctomycetota</taxon>
        <taxon>Planctomycetia</taxon>
        <taxon>Pirellulales</taxon>
        <taxon>Pirellulaceae</taxon>
        <taxon>Rhodopirellula</taxon>
    </lineage>
</organism>
<dbReference type="AlphaFoldDB" id="K5DB45"/>
<gene>
    <name evidence="1" type="ORF">RBSH_00703</name>
</gene>
<dbReference type="Proteomes" id="UP000007993">
    <property type="component" value="Unassembled WGS sequence"/>
</dbReference>
<dbReference type="EMBL" id="AMCW01000018">
    <property type="protein sequence ID" value="EKK03962.1"/>
    <property type="molecule type" value="Genomic_DNA"/>
</dbReference>
<comment type="caution">
    <text evidence="1">The sequence shown here is derived from an EMBL/GenBank/DDBJ whole genome shotgun (WGS) entry which is preliminary data.</text>
</comment>
<name>K5DB45_RHOBT</name>
<dbReference type="PATRIC" id="fig|993517.3.peg.771"/>
<dbReference type="Pfam" id="PF08907">
    <property type="entry name" value="DUF1853"/>
    <property type="match status" value="1"/>
</dbReference>
<evidence type="ECO:0000313" key="2">
    <source>
        <dbReference type="Proteomes" id="UP000007993"/>
    </source>
</evidence>
<accession>K5DB45</accession>
<reference evidence="1 2" key="1">
    <citation type="journal article" date="2013" name="Mar. Genomics">
        <title>Expression of sulfatases in Rhodopirellula baltica and the diversity of sulfatases in the genus Rhodopirellula.</title>
        <authorList>
            <person name="Wegner C.E."/>
            <person name="Richter-Heitmann T."/>
            <person name="Klindworth A."/>
            <person name="Klockow C."/>
            <person name="Richter M."/>
            <person name="Achstetter T."/>
            <person name="Glockner F.O."/>
            <person name="Harder J."/>
        </authorList>
    </citation>
    <scope>NUCLEOTIDE SEQUENCE [LARGE SCALE GENOMIC DNA]</scope>
    <source>
        <strain evidence="1 2">SH28</strain>
    </source>
</reference>
<proteinExistence type="predicted"/>